<dbReference type="Proteomes" id="UP000237000">
    <property type="component" value="Unassembled WGS sequence"/>
</dbReference>
<sequence length="213" mass="24487">MEYSNSIVDQQNFTTDNFSAGKVFSSKLAKERKSIKSKHLEKTDKKLTVQSEVEEESYVKKQDHNAKERQRRMKLSESYLALGSLLPPNSRPSKKRWTAPVIVDKVLHFIPELENEIEQLTLKKKNMQSALENMASVINKKSINSELNSLTISVNEVKKGELILQICRQRDGKNIFSRLLKNIEEEGICIVSASTLRVCDERECYNIHIQDMS</sequence>
<evidence type="ECO:0000259" key="6">
    <source>
        <dbReference type="PROSITE" id="PS50888"/>
    </source>
</evidence>
<dbReference type="PANTHER" id="PTHR13935">
    <property type="entry name" value="ACHAETE-SCUTE TRANSCRIPTION FACTOR-RELATED"/>
    <property type="match status" value="1"/>
</dbReference>
<gene>
    <name evidence="7" type="ORF">TorRG33x02_118360</name>
</gene>
<evidence type="ECO:0000256" key="2">
    <source>
        <dbReference type="ARBA" id="ARBA00023015"/>
    </source>
</evidence>
<evidence type="ECO:0000256" key="1">
    <source>
        <dbReference type="ARBA" id="ARBA00004123"/>
    </source>
</evidence>
<dbReference type="Gene3D" id="4.10.280.10">
    <property type="entry name" value="Helix-loop-helix DNA-binding domain"/>
    <property type="match status" value="1"/>
</dbReference>
<evidence type="ECO:0000313" key="8">
    <source>
        <dbReference type="Proteomes" id="UP000237000"/>
    </source>
</evidence>
<dbReference type="STRING" id="63057.A0A2P5F3G3"/>
<accession>A0A2P5F3G3</accession>
<organism evidence="7 8">
    <name type="scientific">Trema orientale</name>
    <name type="common">Charcoal tree</name>
    <name type="synonym">Celtis orientalis</name>
    <dbReference type="NCBI Taxonomy" id="63057"/>
    <lineage>
        <taxon>Eukaryota</taxon>
        <taxon>Viridiplantae</taxon>
        <taxon>Streptophyta</taxon>
        <taxon>Embryophyta</taxon>
        <taxon>Tracheophyta</taxon>
        <taxon>Spermatophyta</taxon>
        <taxon>Magnoliopsida</taxon>
        <taxon>eudicotyledons</taxon>
        <taxon>Gunneridae</taxon>
        <taxon>Pentapetalae</taxon>
        <taxon>rosids</taxon>
        <taxon>fabids</taxon>
        <taxon>Rosales</taxon>
        <taxon>Cannabaceae</taxon>
        <taxon>Trema</taxon>
    </lineage>
</organism>
<keyword evidence="5" id="KW-0175">Coiled coil</keyword>
<dbReference type="InterPro" id="IPR036638">
    <property type="entry name" value="HLH_DNA-bd_sf"/>
</dbReference>
<dbReference type="SMART" id="SM00353">
    <property type="entry name" value="HLH"/>
    <property type="match status" value="1"/>
</dbReference>
<comment type="caution">
    <text evidence="7">The sequence shown here is derived from an EMBL/GenBank/DDBJ whole genome shotgun (WGS) entry which is preliminary data.</text>
</comment>
<dbReference type="InterPro" id="IPR015660">
    <property type="entry name" value="MASH1/Ascl1a-like"/>
</dbReference>
<feature type="coiled-coil region" evidence="5">
    <location>
        <begin position="110"/>
        <end position="137"/>
    </location>
</feature>
<dbReference type="InParanoid" id="A0A2P5F3G3"/>
<keyword evidence="4" id="KW-0539">Nucleus</keyword>
<protein>
    <submittedName>
        <fullName evidence="7">Achaete-scute transcription factor-related</fullName>
    </submittedName>
</protein>
<dbReference type="GO" id="GO:0090575">
    <property type="term" value="C:RNA polymerase II transcription regulator complex"/>
    <property type="evidence" value="ECO:0007669"/>
    <property type="project" value="TreeGrafter"/>
</dbReference>
<evidence type="ECO:0000256" key="3">
    <source>
        <dbReference type="ARBA" id="ARBA00023163"/>
    </source>
</evidence>
<evidence type="ECO:0000313" key="7">
    <source>
        <dbReference type="EMBL" id="PON92331.1"/>
    </source>
</evidence>
<evidence type="ECO:0000256" key="5">
    <source>
        <dbReference type="SAM" id="Coils"/>
    </source>
</evidence>
<keyword evidence="3" id="KW-0804">Transcription</keyword>
<name>A0A2P5F3G3_TREOI</name>
<comment type="subcellular location">
    <subcellularLocation>
        <location evidence="1">Nucleus</location>
    </subcellularLocation>
</comment>
<reference evidence="8" key="1">
    <citation type="submission" date="2016-06" db="EMBL/GenBank/DDBJ databases">
        <title>Parallel loss of symbiosis genes in relatives of nitrogen-fixing non-legume Parasponia.</title>
        <authorList>
            <person name="Van Velzen R."/>
            <person name="Holmer R."/>
            <person name="Bu F."/>
            <person name="Rutten L."/>
            <person name="Van Zeijl A."/>
            <person name="Liu W."/>
            <person name="Santuari L."/>
            <person name="Cao Q."/>
            <person name="Sharma T."/>
            <person name="Shen D."/>
            <person name="Roswanjaya Y."/>
            <person name="Wardhani T."/>
            <person name="Kalhor M.S."/>
            <person name="Jansen J."/>
            <person name="Van den Hoogen J."/>
            <person name="Gungor B."/>
            <person name="Hartog M."/>
            <person name="Hontelez J."/>
            <person name="Verver J."/>
            <person name="Yang W.-C."/>
            <person name="Schijlen E."/>
            <person name="Repin R."/>
            <person name="Schilthuizen M."/>
            <person name="Schranz E."/>
            <person name="Heidstra R."/>
            <person name="Miyata K."/>
            <person name="Fedorova E."/>
            <person name="Kohlen W."/>
            <person name="Bisseling T."/>
            <person name="Smit S."/>
            <person name="Geurts R."/>
        </authorList>
    </citation>
    <scope>NUCLEOTIDE SEQUENCE [LARGE SCALE GENOMIC DNA]</scope>
    <source>
        <strain evidence="8">cv. RG33-2</strain>
    </source>
</reference>
<dbReference type="AlphaFoldDB" id="A0A2P5F3G3"/>
<keyword evidence="8" id="KW-1185">Reference proteome</keyword>
<dbReference type="OrthoDB" id="1898027at2759"/>
<dbReference type="GO" id="GO:0000981">
    <property type="term" value="F:DNA-binding transcription factor activity, RNA polymerase II-specific"/>
    <property type="evidence" value="ECO:0007669"/>
    <property type="project" value="TreeGrafter"/>
</dbReference>
<dbReference type="PANTHER" id="PTHR13935:SF104">
    <property type="entry name" value="TRANSCRIPTION FACTOR BHLH160"/>
    <property type="match status" value="1"/>
</dbReference>
<dbReference type="GO" id="GO:0046983">
    <property type="term" value="F:protein dimerization activity"/>
    <property type="evidence" value="ECO:0007669"/>
    <property type="project" value="InterPro"/>
</dbReference>
<dbReference type="FunCoup" id="A0A2P5F3G3">
    <property type="interactions" value="64"/>
</dbReference>
<dbReference type="InterPro" id="IPR011598">
    <property type="entry name" value="bHLH_dom"/>
</dbReference>
<proteinExistence type="predicted"/>
<dbReference type="GO" id="GO:0000977">
    <property type="term" value="F:RNA polymerase II transcription regulatory region sequence-specific DNA binding"/>
    <property type="evidence" value="ECO:0007669"/>
    <property type="project" value="TreeGrafter"/>
</dbReference>
<dbReference type="SUPFAM" id="SSF47459">
    <property type="entry name" value="HLH, helix-loop-helix DNA-binding domain"/>
    <property type="match status" value="1"/>
</dbReference>
<dbReference type="Pfam" id="PF00010">
    <property type="entry name" value="HLH"/>
    <property type="match status" value="1"/>
</dbReference>
<feature type="domain" description="BHLH" evidence="6">
    <location>
        <begin position="59"/>
        <end position="113"/>
    </location>
</feature>
<keyword evidence="2" id="KW-0805">Transcription regulation</keyword>
<dbReference type="EMBL" id="JXTC01000066">
    <property type="protein sequence ID" value="PON92331.1"/>
    <property type="molecule type" value="Genomic_DNA"/>
</dbReference>
<dbReference type="PROSITE" id="PS50888">
    <property type="entry name" value="BHLH"/>
    <property type="match status" value="1"/>
</dbReference>
<evidence type="ECO:0000256" key="4">
    <source>
        <dbReference type="ARBA" id="ARBA00023242"/>
    </source>
</evidence>